<sequence>MAQSEWLALVICLAAAILHGLCGFGFPMMSTAALSMQYSMQTAVALVLLPCLALNILMLKADASRSFWQSTVHYTAQYWPLILSSLIGSFIGVQALLMLSEAFLKFALAGILFIYLADQLRSQPMHIAPTTFNMLVFGSLAGVIGGATNAMAPFLMMYLLSSKHQKIEIIMISNLCFIVSKLIQLGLLFPHIANFDAQQNFLLILLFAAALAGMYLGSHIRAYLSQEKFKNFILWILALLGLSSFWQALQLINL</sequence>
<protein>
    <recommendedName>
        <fullName evidence="8">Probable membrane transporter protein</fullName>
    </recommendedName>
</protein>
<evidence type="ECO:0000256" key="3">
    <source>
        <dbReference type="ARBA" id="ARBA00022448"/>
    </source>
</evidence>
<organism evidence="9 10">
    <name type="scientific">Acinetobacter tianfuensis</name>
    <dbReference type="NCBI Taxonomy" id="2419603"/>
    <lineage>
        <taxon>Bacteria</taxon>
        <taxon>Pseudomonadati</taxon>
        <taxon>Pseudomonadota</taxon>
        <taxon>Gammaproteobacteria</taxon>
        <taxon>Moraxellales</taxon>
        <taxon>Moraxellaceae</taxon>
        <taxon>Acinetobacter</taxon>
    </lineage>
</organism>
<feature type="transmembrane region" description="Helical" evidence="8">
    <location>
        <begin position="38"/>
        <end position="58"/>
    </location>
</feature>
<dbReference type="InterPro" id="IPR002781">
    <property type="entry name" value="TM_pro_TauE-like"/>
</dbReference>
<evidence type="ECO:0000256" key="5">
    <source>
        <dbReference type="ARBA" id="ARBA00022692"/>
    </source>
</evidence>
<evidence type="ECO:0000256" key="7">
    <source>
        <dbReference type="ARBA" id="ARBA00023136"/>
    </source>
</evidence>
<feature type="transmembrane region" description="Helical" evidence="8">
    <location>
        <begin position="201"/>
        <end position="220"/>
    </location>
</feature>
<dbReference type="PANTHER" id="PTHR30269:SF32">
    <property type="entry name" value="MEMBRANE TRANSPORTER PROTEIN-RELATED"/>
    <property type="match status" value="1"/>
</dbReference>
<dbReference type="Pfam" id="PF01925">
    <property type="entry name" value="TauE"/>
    <property type="match status" value="1"/>
</dbReference>
<keyword evidence="5 8" id="KW-0812">Transmembrane</keyword>
<feature type="transmembrane region" description="Helical" evidence="8">
    <location>
        <begin position="78"/>
        <end position="97"/>
    </location>
</feature>
<dbReference type="EMBL" id="RAXV01000034">
    <property type="protein sequence ID" value="RKG29739.1"/>
    <property type="molecule type" value="Genomic_DNA"/>
</dbReference>
<keyword evidence="6 8" id="KW-1133">Transmembrane helix</keyword>
<accession>A0A3A8E6E5</accession>
<keyword evidence="7 8" id="KW-0472">Membrane</keyword>
<keyword evidence="3" id="KW-0813">Transport</keyword>
<dbReference type="RefSeq" id="WP_120403423.1">
    <property type="nucleotide sequence ID" value="NZ_RAXV01000034.1"/>
</dbReference>
<evidence type="ECO:0000256" key="1">
    <source>
        <dbReference type="ARBA" id="ARBA00004651"/>
    </source>
</evidence>
<comment type="similarity">
    <text evidence="2 8">Belongs to the 4-toluene sulfonate uptake permease (TSUP) (TC 2.A.102) family.</text>
</comment>
<evidence type="ECO:0000256" key="2">
    <source>
        <dbReference type="ARBA" id="ARBA00009142"/>
    </source>
</evidence>
<feature type="transmembrane region" description="Helical" evidence="8">
    <location>
        <begin position="232"/>
        <end position="252"/>
    </location>
</feature>
<dbReference type="OrthoDB" id="6656470at2"/>
<dbReference type="InterPro" id="IPR052017">
    <property type="entry name" value="TSUP"/>
</dbReference>
<keyword evidence="10" id="KW-1185">Reference proteome</keyword>
<keyword evidence="4 8" id="KW-1003">Cell membrane</keyword>
<evidence type="ECO:0000256" key="4">
    <source>
        <dbReference type="ARBA" id="ARBA00022475"/>
    </source>
</evidence>
<evidence type="ECO:0000313" key="9">
    <source>
        <dbReference type="EMBL" id="RKG29739.1"/>
    </source>
</evidence>
<dbReference type="Proteomes" id="UP000282388">
    <property type="component" value="Unassembled WGS sequence"/>
</dbReference>
<evidence type="ECO:0000256" key="8">
    <source>
        <dbReference type="RuleBase" id="RU363041"/>
    </source>
</evidence>
<feature type="transmembrane region" description="Helical" evidence="8">
    <location>
        <begin position="6"/>
        <end position="26"/>
    </location>
</feature>
<feature type="transmembrane region" description="Helical" evidence="8">
    <location>
        <begin position="102"/>
        <end position="117"/>
    </location>
</feature>
<dbReference type="PANTHER" id="PTHR30269">
    <property type="entry name" value="TRANSMEMBRANE PROTEIN YFCA"/>
    <property type="match status" value="1"/>
</dbReference>
<proteinExistence type="inferred from homology"/>
<dbReference type="GO" id="GO:0005886">
    <property type="term" value="C:plasma membrane"/>
    <property type="evidence" value="ECO:0007669"/>
    <property type="project" value="UniProtKB-SubCell"/>
</dbReference>
<gene>
    <name evidence="9" type="ORF">D7V32_13805</name>
</gene>
<feature type="transmembrane region" description="Helical" evidence="8">
    <location>
        <begin position="167"/>
        <end position="189"/>
    </location>
</feature>
<feature type="transmembrane region" description="Helical" evidence="8">
    <location>
        <begin position="137"/>
        <end position="160"/>
    </location>
</feature>
<name>A0A3A8E6E5_9GAMM</name>
<evidence type="ECO:0000313" key="10">
    <source>
        <dbReference type="Proteomes" id="UP000282388"/>
    </source>
</evidence>
<reference evidence="9 10" key="1">
    <citation type="submission" date="2018-09" db="EMBL/GenBank/DDBJ databases">
        <title>The draft genome of Acinetobacter spp. strains.</title>
        <authorList>
            <person name="Qin J."/>
            <person name="Feng Y."/>
            <person name="Zong Z."/>
        </authorList>
    </citation>
    <scope>NUCLEOTIDE SEQUENCE [LARGE SCALE GENOMIC DNA]</scope>
    <source>
        <strain evidence="9 10">WCHAc060012</strain>
    </source>
</reference>
<comment type="caution">
    <text evidence="9">The sequence shown here is derived from an EMBL/GenBank/DDBJ whole genome shotgun (WGS) entry which is preliminary data.</text>
</comment>
<dbReference type="AlphaFoldDB" id="A0A3A8E6E5"/>
<comment type="subcellular location">
    <subcellularLocation>
        <location evidence="1 8">Cell membrane</location>
        <topology evidence="1 8">Multi-pass membrane protein</topology>
    </subcellularLocation>
</comment>
<evidence type="ECO:0000256" key="6">
    <source>
        <dbReference type="ARBA" id="ARBA00022989"/>
    </source>
</evidence>